<proteinExistence type="predicted"/>
<dbReference type="Proteomes" id="UP000025227">
    <property type="component" value="Unplaced"/>
</dbReference>
<name>A0A7I5E7M1_HAECO</name>
<organism evidence="2 3">
    <name type="scientific">Haemonchus contortus</name>
    <name type="common">Barber pole worm</name>
    <dbReference type="NCBI Taxonomy" id="6289"/>
    <lineage>
        <taxon>Eukaryota</taxon>
        <taxon>Metazoa</taxon>
        <taxon>Ecdysozoa</taxon>
        <taxon>Nematoda</taxon>
        <taxon>Chromadorea</taxon>
        <taxon>Rhabditida</taxon>
        <taxon>Rhabditina</taxon>
        <taxon>Rhabditomorpha</taxon>
        <taxon>Strongyloidea</taxon>
        <taxon>Trichostrongylidae</taxon>
        <taxon>Haemonchus</taxon>
    </lineage>
</organism>
<accession>A0A7I5E7M1</accession>
<protein>
    <submittedName>
        <fullName evidence="3">Uncharacterized protein</fullName>
    </submittedName>
</protein>
<keyword evidence="2" id="KW-1185">Reference proteome</keyword>
<dbReference type="AlphaFoldDB" id="A0A7I5E7M1"/>
<feature type="region of interest" description="Disordered" evidence="1">
    <location>
        <begin position="1"/>
        <end position="36"/>
    </location>
</feature>
<sequence length="36" mass="3773">MALASHSSLSSIRSSASCKERTQSSTSQSVHTSSMD</sequence>
<evidence type="ECO:0000313" key="3">
    <source>
        <dbReference type="WBParaSite" id="HCON_00050930-00001"/>
    </source>
</evidence>
<dbReference type="WBParaSite" id="HCON_00050930-00001">
    <property type="protein sequence ID" value="HCON_00050930-00001"/>
    <property type="gene ID" value="HCON_00050930"/>
</dbReference>
<evidence type="ECO:0000256" key="1">
    <source>
        <dbReference type="SAM" id="MobiDB-lite"/>
    </source>
</evidence>
<evidence type="ECO:0000313" key="2">
    <source>
        <dbReference type="Proteomes" id="UP000025227"/>
    </source>
</evidence>
<reference evidence="3" key="1">
    <citation type="submission" date="2020-12" db="UniProtKB">
        <authorList>
            <consortium name="WormBaseParasite"/>
        </authorList>
    </citation>
    <scope>IDENTIFICATION</scope>
    <source>
        <strain evidence="3">MHco3</strain>
    </source>
</reference>